<dbReference type="GO" id="GO:0003700">
    <property type="term" value="F:DNA-binding transcription factor activity"/>
    <property type="evidence" value="ECO:0007669"/>
    <property type="project" value="UniProtKB-UniRule"/>
</dbReference>
<dbReference type="EMBL" id="LKAJ01000019">
    <property type="protein sequence ID" value="KRG18638.1"/>
    <property type="molecule type" value="Genomic_DNA"/>
</dbReference>
<dbReference type="Gene3D" id="3.30.1490.190">
    <property type="match status" value="1"/>
</dbReference>
<evidence type="ECO:0000313" key="11">
    <source>
        <dbReference type="EMBL" id="MCS5709958.1"/>
    </source>
</evidence>
<dbReference type="PANTHER" id="PTHR33202">
    <property type="entry name" value="ZINC UPTAKE REGULATION PROTEIN"/>
    <property type="match status" value="1"/>
</dbReference>
<dbReference type="InterPro" id="IPR036388">
    <property type="entry name" value="WH-like_DNA-bd_sf"/>
</dbReference>
<sequence>MQLNIQQRIEIAEAICRKQSVKLTPLRKMLLEILYEQAIPLTAYELLRLMREHNPKTEAMTVYRILSFLEEHQLVHRLHSCQAYAACNMPEHEHHAQLLLCEKCHRSEEIATPALKQSIDTILKEHSFCFSRKSIEIFGICQSCIA</sequence>
<evidence type="ECO:0000256" key="5">
    <source>
        <dbReference type="ARBA" id="ARBA00023125"/>
    </source>
</evidence>
<evidence type="ECO:0000256" key="4">
    <source>
        <dbReference type="ARBA" id="ARBA00023015"/>
    </source>
</evidence>
<dbReference type="InterPro" id="IPR036390">
    <property type="entry name" value="WH_DNA-bd_sf"/>
</dbReference>
<feature type="binding site" evidence="7">
    <location>
        <position position="141"/>
    </location>
    <ligand>
        <name>Zn(2+)</name>
        <dbReference type="ChEBI" id="CHEBI:29105"/>
    </ligand>
</feature>
<organism evidence="10">
    <name type="scientific">Candidatus Berkiella aquae</name>
    <dbReference type="NCBI Taxonomy" id="295108"/>
    <lineage>
        <taxon>Bacteria</taxon>
        <taxon>Pseudomonadati</taxon>
        <taxon>Pseudomonadota</taxon>
        <taxon>Gammaproteobacteria</taxon>
        <taxon>Candidatus Berkiellales</taxon>
        <taxon>Candidatus Berkiellaceae</taxon>
        <taxon>Candidatus Berkiella</taxon>
    </lineage>
</organism>
<comment type="subcellular location">
    <subcellularLocation>
        <location evidence="9">Cytoplasm</location>
    </subcellularLocation>
</comment>
<dbReference type="OrthoDB" id="9801127at2"/>
<dbReference type="InterPro" id="IPR043135">
    <property type="entry name" value="Fur_C"/>
</dbReference>
<dbReference type="GO" id="GO:0005829">
    <property type="term" value="C:cytosol"/>
    <property type="evidence" value="ECO:0007669"/>
    <property type="project" value="TreeGrafter"/>
</dbReference>
<evidence type="ECO:0000256" key="7">
    <source>
        <dbReference type="PIRSR" id="PIRSR602481-1"/>
    </source>
</evidence>
<evidence type="ECO:0000256" key="3">
    <source>
        <dbReference type="ARBA" id="ARBA00022833"/>
    </source>
</evidence>
<proteinExistence type="inferred from homology"/>
<reference evidence="11" key="2">
    <citation type="journal article" date="2016" name="Genome Announc.">
        <title>Draft Genome Sequences of Two Novel Amoeba-Resistant Intranuclear Bacteria, 'Candidatus Berkiella cookevillensis' and 'Candidatus Berkiella aquae'.</title>
        <authorList>
            <person name="Mehari Y.T."/>
            <person name="Arivett B.A."/>
            <person name="Farone A.L."/>
            <person name="Gunderson J.H."/>
            <person name="Farone M.B."/>
        </authorList>
    </citation>
    <scope>NUCLEOTIDE SEQUENCE</scope>
    <source>
        <strain evidence="11">HT99</strain>
    </source>
</reference>
<dbReference type="Proteomes" id="UP000051497">
    <property type="component" value="Unassembled WGS sequence"/>
</dbReference>
<dbReference type="GO" id="GO:1900376">
    <property type="term" value="P:regulation of secondary metabolite biosynthetic process"/>
    <property type="evidence" value="ECO:0007669"/>
    <property type="project" value="TreeGrafter"/>
</dbReference>
<feature type="binding site" evidence="7">
    <location>
        <position position="104"/>
    </location>
    <ligand>
        <name>Zn(2+)</name>
        <dbReference type="ChEBI" id="CHEBI:29105"/>
    </ligand>
</feature>
<evidence type="ECO:0000313" key="12">
    <source>
        <dbReference type="Proteomes" id="UP000051497"/>
    </source>
</evidence>
<evidence type="ECO:0000256" key="6">
    <source>
        <dbReference type="ARBA" id="ARBA00023163"/>
    </source>
</evidence>
<dbReference type="GO" id="GO:0008270">
    <property type="term" value="F:zinc ion binding"/>
    <property type="evidence" value="ECO:0007669"/>
    <property type="project" value="TreeGrafter"/>
</dbReference>
<keyword evidence="3 7" id="KW-0862">Zinc</keyword>
<gene>
    <name evidence="10" type="primary">zur</name>
    <name evidence="9" type="synonym">fur</name>
    <name evidence="11" type="ORF">HT99x_000810</name>
    <name evidence="10" type="ORF">HT99x_02924</name>
</gene>
<dbReference type="Pfam" id="PF01475">
    <property type="entry name" value="FUR"/>
    <property type="match status" value="1"/>
</dbReference>
<dbReference type="AlphaFoldDB" id="A0A0Q9YPJ8"/>
<dbReference type="EMBL" id="LKAJ02000001">
    <property type="protein sequence ID" value="MCS5709958.1"/>
    <property type="molecule type" value="Genomic_DNA"/>
</dbReference>
<accession>A0A0Q9YPJ8</accession>
<comment type="caution">
    <text evidence="10">The sequence shown here is derived from an EMBL/GenBank/DDBJ whole genome shotgun (WGS) entry which is preliminary data.</text>
</comment>
<protein>
    <recommendedName>
        <fullName evidence="9">Ferric uptake regulation protein</fullName>
    </recommendedName>
</protein>
<comment type="cofactor">
    <cofactor evidence="8">
        <name>Mn(2+)</name>
        <dbReference type="ChEBI" id="CHEBI:29035"/>
    </cofactor>
    <cofactor evidence="8">
        <name>Fe(2+)</name>
        <dbReference type="ChEBI" id="CHEBI:29033"/>
    </cofactor>
    <text evidence="8">Binds 1 Mn(2+) or Fe(2+) ion per subunit.</text>
</comment>
<keyword evidence="7 9" id="KW-0479">Metal-binding</keyword>
<keyword evidence="9" id="KW-0963">Cytoplasm</keyword>
<evidence type="ECO:0000313" key="10">
    <source>
        <dbReference type="EMBL" id="KRG18638.1"/>
    </source>
</evidence>
<evidence type="ECO:0000256" key="9">
    <source>
        <dbReference type="RuleBase" id="RU364037"/>
    </source>
</evidence>
<dbReference type="Gene3D" id="1.10.10.10">
    <property type="entry name" value="Winged helix-like DNA-binding domain superfamily/Winged helix DNA-binding domain"/>
    <property type="match status" value="1"/>
</dbReference>
<dbReference type="RefSeq" id="WP_075067516.1">
    <property type="nucleotide sequence ID" value="NZ_LKAJ02000001.1"/>
</dbReference>
<evidence type="ECO:0000256" key="1">
    <source>
        <dbReference type="ARBA" id="ARBA00007957"/>
    </source>
</evidence>
<reference evidence="10" key="1">
    <citation type="submission" date="2015-09" db="EMBL/GenBank/DDBJ databases">
        <title>Draft Genome Sequences of Two Novel Amoeba-resistant Intranuclear Bacteria, Candidatus Berkiella cookevillensis and Candidatus Berkiella aquae.</title>
        <authorList>
            <person name="Mehari Y.T."/>
            <person name="Arivett B.A."/>
            <person name="Farone A.L."/>
            <person name="Gunderson J.H."/>
            <person name="Farone M.B."/>
        </authorList>
    </citation>
    <scope>NUCLEOTIDE SEQUENCE [LARGE SCALE GENOMIC DNA]</scope>
    <source>
        <strain evidence="10">HT99</strain>
    </source>
</reference>
<dbReference type="SUPFAM" id="SSF46785">
    <property type="entry name" value="Winged helix' DNA-binding domain"/>
    <property type="match status" value="1"/>
</dbReference>
<comment type="similarity">
    <text evidence="1 9">Belongs to the Fur family.</text>
</comment>
<comment type="subunit">
    <text evidence="9">Homodimer.</text>
</comment>
<dbReference type="InterPro" id="IPR002481">
    <property type="entry name" value="FUR"/>
</dbReference>
<dbReference type="PANTHER" id="PTHR33202:SF6">
    <property type="entry name" value="ZINC UPTAKE REGULATION PROTEIN"/>
    <property type="match status" value="1"/>
</dbReference>
<keyword evidence="8 9" id="KW-0408">Iron</keyword>
<dbReference type="GO" id="GO:0045892">
    <property type="term" value="P:negative regulation of DNA-templated transcription"/>
    <property type="evidence" value="ECO:0007669"/>
    <property type="project" value="TreeGrafter"/>
</dbReference>
<keyword evidence="4 9" id="KW-0805">Transcription regulation</keyword>
<comment type="cofactor">
    <cofactor evidence="7">
        <name>Zn(2+)</name>
        <dbReference type="ChEBI" id="CHEBI:29105"/>
    </cofactor>
    <text evidence="7">Binds 1 zinc ion per subunit.</text>
</comment>
<evidence type="ECO:0000256" key="8">
    <source>
        <dbReference type="PIRSR" id="PIRSR602481-2"/>
    </source>
</evidence>
<keyword evidence="6 9" id="KW-0804">Transcription</keyword>
<evidence type="ECO:0000256" key="2">
    <source>
        <dbReference type="ARBA" id="ARBA00022491"/>
    </source>
</evidence>
<name>A0A0Q9YPJ8_9GAMM</name>
<keyword evidence="2 9" id="KW-0678">Repressor</keyword>
<keyword evidence="5 9" id="KW-0238">DNA-binding</keyword>
<dbReference type="CDD" id="cd07153">
    <property type="entry name" value="Fur_like"/>
    <property type="match status" value="1"/>
</dbReference>
<reference evidence="11" key="3">
    <citation type="submission" date="2021-06" db="EMBL/GenBank/DDBJ databases">
        <title>Genomic Description and Analysis of Intracellular Bacteria, Candidatus Berkiella cookevillensis and Candidatus Berkiella aquae.</title>
        <authorList>
            <person name="Kidane D.T."/>
            <person name="Mehari Y.T."/>
            <person name="Rice F.C."/>
            <person name="Arivett B.A."/>
            <person name="Farone A.L."/>
            <person name="Berk S.G."/>
            <person name="Farone M.B."/>
        </authorList>
    </citation>
    <scope>NUCLEOTIDE SEQUENCE</scope>
    <source>
        <strain evidence="11">HT99</strain>
    </source>
</reference>
<feature type="binding site" evidence="7">
    <location>
        <position position="144"/>
    </location>
    <ligand>
        <name>Zn(2+)</name>
        <dbReference type="ChEBI" id="CHEBI:29105"/>
    </ligand>
</feature>
<feature type="binding site" evidence="8">
    <location>
        <position position="94"/>
    </location>
    <ligand>
        <name>Fe cation</name>
        <dbReference type="ChEBI" id="CHEBI:24875"/>
    </ligand>
</feature>
<keyword evidence="12" id="KW-1185">Reference proteome</keyword>
<dbReference type="STRING" id="295108.HT99x_02924"/>
<feature type="binding site" evidence="7">
    <location>
        <position position="101"/>
    </location>
    <ligand>
        <name>Zn(2+)</name>
        <dbReference type="ChEBI" id="CHEBI:29105"/>
    </ligand>
</feature>
<dbReference type="GO" id="GO:0000976">
    <property type="term" value="F:transcription cis-regulatory region binding"/>
    <property type="evidence" value="ECO:0007669"/>
    <property type="project" value="TreeGrafter"/>
</dbReference>